<evidence type="ECO:0000313" key="1">
    <source>
        <dbReference type="EMBL" id="SHK07714.1"/>
    </source>
</evidence>
<sequence length="75" mass="8962">MKINLNEKTKRRTVWMTEEEMKDECLKQVFQDAKPQKDSAKYQNVIFISGHHDFFSMTEGLLLHNYGLEQKEKVQ</sequence>
<accession>A0A1M6PII6</accession>
<evidence type="ECO:0000313" key="2">
    <source>
        <dbReference type="Proteomes" id="UP000183975"/>
    </source>
</evidence>
<name>A0A1M6PII6_9FIRM</name>
<keyword evidence="2" id="KW-1185">Reference proteome</keyword>
<organism evidence="1 2">
    <name type="scientific">Anaerotignum lactatifermentans DSM 14214</name>
    <dbReference type="NCBI Taxonomy" id="1121323"/>
    <lineage>
        <taxon>Bacteria</taxon>
        <taxon>Bacillati</taxon>
        <taxon>Bacillota</taxon>
        <taxon>Clostridia</taxon>
        <taxon>Lachnospirales</taxon>
        <taxon>Anaerotignaceae</taxon>
        <taxon>Anaerotignum</taxon>
    </lineage>
</organism>
<dbReference type="EMBL" id="FRAH01000014">
    <property type="protein sequence ID" value="SHK07714.1"/>
    <property type="molecule type" value="Genomic_DNA"/>
</dbReference>
<dbReference type="Proteomes" id="UP000183975">
    <property type="component" value="Unassembled WGS sequence"/>
</dbReference>
<protein>
    <submittedName>
        <fullName evidence="1">Uncharacterized protein</fullName>
    </submittedName>
</protein>
<dbReference type="AlphaFoldDB" id="A0A1M6PII6"/>
<proteinExistence type="predicted"/>
<reference evidence="1 2" key="1">
    <citation type="submission" date="2016-11" db="EMBL/GenBank/DDBJ databases">
        <authorList>
            <person name="Jaros S."/>
            <person name="Januszkiewicz K."/>
            <person name="Wedrychowicz H."/>
        </authorList>
    </citation>
    <scope>NUCLEOTIDE SEQUENCE [LARGE SCALE GENOMIC DNA]</scope>
    <source>
        <strain evidence="1 2">DSM 14214</strain>
    </source>
</reference>
<dbReference type="RefSeq" id="WP_072849931.1">
    <property type="nucleotide sequence ID" value="NZ_FRAH01000014.1"/>
</dbReference>
<gene>
    <name evidence="1" type="ORF">SAMN02745138_01106</name>
</gene>